<reference evidence="4 5" key="1">
    <citation type="submission" date="2017-02" db="EMBL/GenBank/DDBJ databases">
        <authorList>
            <person name="Peterson S.W."/>
        </authorList>
    </citation>
    <scope>NUCLEOTIDE SEQUENCE [LARGE SCALE GENOMIC DNA]</scope>
    <source>
        <strain evidence="4 5">ATCC BAA-1030</strain>
    </source>
</reference>
<dbReference type="GO" id="GO:0004527">
    <property type="term" value="F:exonuclease activity"/>
    <property type="evidence" value="ECO:0007669"/>
    <property type="project" value="UniProtKB-KW"/>
</dbReference>
<dbReference type="CDD" id="cd04492">
    <property type="entry name" value="YhaM_OBF_like"/>
    <property type="match status" value="1"/>
</dbReference>
<evidence type="ECO:0000256" key="2">
    <source>
        <dbReference type="ARBA" id="ARBA00022839"/>
    </source>
</evidence>
<evidence type="ECO:0000259" key="3">
    <source>
        <dbReference type="SMART" id="SM00471"/>
    </source>
</evidence>
<dbReference type="PANTHER" id="PTHR37294:SF1">
    <property type="entry name" value="3'-5' EXORIBONUCLEASE YHAM"/>
    <property type="match status" value="1"/>
</dbReference>
<sequence>MKKLNEVAVDEVFEAYLLIKEMNVRTSKAGKRYQQFKFRDKTGEINGFLWDTNEYTVKTFVANTVVHFTGRKELYQGIPQVNQIKLRTLSDSEPSDPQLYEKQGVIKREVLEEGISEFLFLIKQGHYARIARNLLEKYREEFFTYPAAKSLHHDFAGGLAYHTLTMLKVAKGLLEVYPQMNASLLYTGILLHDLGKVLELSGNGNTQYTLRGQLLGHIVLIDEEIIKATQELKIDDADEDVVVLRHLILSHHGQLEFGSPVRPKVLEAEVIHFIDNLDAKVTMITSAIDTLNNGEQTPRVLGLDNRNFYKPLI</sequence>
<dbReference type="Gene3D" id="1.10.3210.10">
    <property type="entry name" value="Hypothetical protein af1432"/>
    <property type="match status" value="1"/>
</dbReference>
<dbReference type="Proteomes" id="UP000190328">
    <property type="component" value="Unassembled WGS sequence"/>
</dbReference>
<keyword evidence="1" id="KW-0378">Hydrolase</keyword>
<dbReference type="FunFam" id="1.10.3210.10:FF:000008">
    <property type="entry name" value="3'-5' exoribonuclease YhaM"/>
    <property type="match status" value="1"/>
</dbReference>
<accession>A0A1T4QY25</accession>
<dbReference type="AlphaFoldDB" id="A0A1T4QY25"/>
<feature type="domain" description="HD/PDEase" evidence="3">
    <location>
        <begin position="155"/>
        <end position="289"/>
    </location>
</feature>
<organism evidence="4 5">
    <name type="scientific">Pilibacter termitis</name>
    <dbReference type="NCBI Taxonomy" id="263852"/>
    <lineage>
        <taxon>Bacteria</taxon>
        <taxon>Bacillati</taxon>
        <taxon>Bacillota</taxon>
        <taxon>Bacilli</taxon>
        <taxon>Lactobacillales</taxon>
        <taxon>Enterococcaceae</taxon>
        <taxon>Pilibacter</taxon>
    </lineage>
</organism>
<dbReference type="CDD" id="cd00077">
    <property type="entry name" value="HDc"/>
    <property type="match status" value="1"/>
</dbReference>
<evidence type="ECO:0000256" key="1">
    <source>
        <dbReference type="ARBA" id="ARBA00022801"/>
    </source>
</evidence>
<name>A0A1T4QY25_9ENTE</name>
<gene>
    <name evidence="4" type="ORF">SAMN02745116_02370</name>
</gene>
<dbReference type="Pfam" id="PF01966">
    <property type="entry name" value="HD"/>
    <property type="match status" value="1"/>
</dbReference>
<keyword evidence="2" id="KW-0269">Exonuclease</keyword>
<evidence type="ECO:0000313" key="4">
    <source>
        <dbReference type="EMBL" id="SKA08614.1"/>
    </source>
</evidence>
<keyword evidence="5" id="KW-1185">Reference proteome</keyword>
<dbReference type="SUPFAM" id="SSF109604">
    <property type="entry name" value="HD-domain/PDEase-like"/>
    <property type="match status" value="1"/>
</dbReference>
<proteinExistence type="predicted"/>
<evidence type="ECO:0000313" key="5">
    <source>
        <dbReference type="Proteomes" id="UP000190328"/>
    </source>
</evidence>
<protein>
    <submittedName>
        <fullName evidence="4">3'-5' exoribonuclease</fullName>
    </submittedName>
</protein>
<dbReference type="SMART" id="SM00471">
    <property type="entry name" value="HDc"/>
    <property type="match status" value="1"/>
</dbReference>
<dbReference type="STRING" id="263852.SAMN02745116_02370"/>
<dbReference type="InterPro" id="IPR006674">
    <property type="entry name" value="HD_domain"/>
</dbReference>
<dbReference type="EMBL" id="FUXI01000035">
    <property type="protein sequence ID" value="SKA08614.1"/>
    <property type="molecule type" value="Genomic_DNA"/>
</dbReference>
<dbReference type="InterPro" id="IPR003607">
    <property type="entry name" value="HD/PDEase_dom"/>
</dbReference>
<keyword evidence="2" id="KW-0540">Nuclease</keyword>
<dbReference type="GO" id="GO:0031125">
    <property type="term" value="P:rRNA 3'-end processing"/>
    <property type="evidence" value="ECO:0007669"/>
    <property type="project" value="TreeGrafter"/>
</dbReference>
<dbReference type="PANTHER" id="PTHR37294">
    <property type="entry name" value="3'-5' EXORIBONUCLEASE YHAM"/>
    <property type="match status" value="1"/>
</dbReference>
<dbReference type="InterPro" id="IPR050798">
    <property type="entry name" value="YhaM_exoribonuc/phosphodiest"/>
</dbReference>